<organism evidence="1 2">
    <name type="scientific">Burkholderia cepacia</name>
    <name type="common">Pseudomonas cepacia</name>
    <dbReference type="NCBI Taxonomy" id="292"/>
    <lineage>
        <taxon>Bacteria</taxon>
        <taxon>Pseudomonadati</taxon>
        <taxon>Pseudomonadota</taxon>
        <taxon>Betaproteobacteria</taxon>
        <taxon>Burkholderiales</taxon>
        <taxon>Burkholderiaceae</taxon>
        <taxon>Burkholderia</taxon>
        <taxon>Burkholderia cepacia complex</taxon>
    </lineage>
</organism>
<dbReference type="EMBL" id="LDWR01000059">
    <property type="protein sequence ID" value="KML47827.1"/>
    <property type="molecule type" value="Genomic_DNA"/>
</dbReference>
<name>A0A0J5ZDH7_BURCE</name>
<dbReference type="Proteomes" id="UP000036338">
    <property type="component" value="Unassembled WGS sequence"/>
</dbReference>
<accession>A0A0J5ZDH7</accession>
<evidence type="ECO:0000313" key="2">
    <source>
        <dbReference type="Proteomes" id="UP000036338"/>
    </source>
</evidence>
<reference evidence="1 2" key="1">
    <citation type="submission" date="2015-05" db="EMBL/GenBank/DDBJ databases">
        <title>Draft genome of Burkholderia cepacia LK29.</title>
        <authorList>
            <person name="Chan X.Y."/>
        </authorList>
    </citation>
    <scope>NUCLEOTIDE SEQUENCE [LARGE SCALE GENOMIC DNA]</scope>
    <source>
        <strain evidence="1 2">LK29</strain>
    </source>
</reference>
<dbReference type="AlphaFoldDB" id="A0A0J5ZDH7"/>
<gene>
    <name evidence="1" type="ORF">VL15_31080</name>
</gene>
<comment type="caution">
    <text evidence="1">The sequence shown here is derived from an EMBL/GenBank/DDBJ whole genome shotgun (WGS) entry which is preliminary data.</text>
</comment>
<protein>
    <submittedName>
        <fullName evidence="1">Uncharacterized protein</fullName>
    </submittedName>
</protein>
<proteinExistence type="predicted"/>
<evidence type="ECO:0000313" key="1">
    <source>
        <dbReference type="EMBL" id="KML47827.1"/>
    </source>
</evidence>
<sequence>MTVGDLGGTQFNAVPNFGSVTAGLVRGGTLLLRDGLLVMRVLLLRRLRDHMNGTRSITHARLDTRAARGFGASACAQVRRPDAIRMARLGLHRGV</sequence>
<dbReference type="PATRIC" id="fig|292.27.peg.6883"/>